<evidence type="ECO:0000313" key="4">
    <source>
        <dbReference type="EMBL" id="GHO92445.1"/>
    </source>
</evidence>
<dbReference type="InterPro" id="IPR036188">
    <property type="entry name" value="FAD/NAD-bd_sf"/>
</dbReference>
<dbReference type="AlphaFoldDB" id="A0A8J3IKI2"/>
<dbReference type="InterPro" id="IPR023753">
    <property type="entry name" value="FAD/NAD-binding_dom"/>
</dbReference>
<dbReference type="SUPFAM" id="SSF51905">
    <property type="entry name" value="FAD/NAD(P)-binding domain"/>
    <property type="match status" value="1"/>
</dbReference>
<proteinExistence type="predicted"/>
<keyword evidence="5" id="KW-1185">Reference proteome</keyword>
<evidence type="ECO:0000313" key="5">
    <source>
        <dbReference type="Proteomes" id="UP000597444"/>
    </source>
</evidence>
<dbReference type="Proteomes" id="UP000597444">
    <property type="component" value="Unassembled WGS sequence"/>
</dbReference>
<dbReference type="PRINTS" id="PR00469">
    <property type="entry name" value="PNDRDTASEII"/>
</dbReference>
<keyword evidence="2" id="KW-0560">Oxidoreductase</keyword>
<accession>A0A8J3IKI2</accession>
<dbReference type="EMBL" id="BNJK01000001">
    <property type="protein sequence ID" value="GHO92445.1"/>
    <property type="molecule type" value="Genomic_DNA"/>
</dbReference>
<dbReference type="InterPro" id="IPR050097">
    <property type="entry name" value="Ferredoxin-NADP_redctase_2"/>
</dbReference>
<protein>
    <recommendedName>
        <fullName evidence="3">FAD/NAD(P)-binding domain-containing protein</fullName>
    </recommendedName>
</protein>
<dbReference type="GO" id="GO:0016491">
    <property type="term" value="F:oxidoreductase activity"/>
    <property type="evidence" value="ECO:0007669"/>
    <property type="project" value="UniProtKB-KW"/>
</dbReference>
<evidence type="ECO:0000256" key="2">
    <source>
        <dbReference type="ARBA" id="ARBA00023002"/>
    </source>
</evidence>
<sequence>MLFDCAIIGGGPAGLSAALVLGRAKRNVLLLDEGKPRNAVTHESHGFLTRDGVEPGEFRAIAYREITRYPSVETRQARVVEASKHDAYFEVATGDGERFQAKAILLATGLKDVLPEIEGIHDYYGKSLFGCPYCDGWERRDQPLIIISDSMSPFHVAKVAWNWSRDLLVCTNGRALLSAEEKESLQRNKIQVVEDKIAALVGENGMLEKVVFASQGESVRTGGFVGGWPVQSSSLGADLGCEINAQGRLVTDALARTTVKGIYAAGDTVTPFAQLIIAAAEGNKAAAAINMDLIEGEFL</sequence>
<dbReference type="Gene3D" id="3.50.50.60">
    <property type="entry name" value="FAD/NAD(P)-binding domain"/>
    <property type="match status" value="2"/>
</dbReference>
<name>A0A8J3IKI2_9CHLR</name>
<evidence type="ECO:0000259" key="3">
    <source>
        <dbReference type="Pfam" id="PF07992"/>
    </source>
</evidence>
<dbReference type="PRINTS" id="PR00368">
    <property type="entry name" value="FADPNR"/>
</dbReference>
<keyword evidence="1" id="KW-0285">Flavoprotein</keyword>
<reference evidence="4" key="1">
    <citation type="submission" date="2020-10" db="EMBL/GenBank/DDBJ databases">
        <title>Taxonomic study of unclassified bacteria belonging to the class Ktedonobacteria.</title>
        <authorList>
            <person name="Yabe S."/>
            <person name="Wang C.M."/>
            <person name="Zheng Y."/>
            <person name="Sakai Y."/>
            <person name="Cavaletti L."/>
            <person name="Monciardini P."/>
            <person name="Donadio S."/>
        </authorList>
    </citation>
    <scope>NUCLEOTIDE SEQUENCE</scope>
    <source>
        <strain evidence="4">ID150040</strain>
    </source>
</reference>
<dbReference type="PANTHER" id="PTHR48105">
    <property type="entry name" value="THIOREDOXIN REDUCTASE 1-RELATED-RELATED"/>
    <property type="match status" value="1"/>
</dbReference>
<gene>
    <name evidence="4" type="ORF">KSF_024930</name>
</gene>
<evidence type="ECO:0000256" key="1">
    <source>
        <dbReference type="ARBA" id="ARBA00022630"/>
    </source>
</evidence>
<dbReference type="RefSeq" id="WP_220203279.1">
    <property type="nucleotide sequence ID" value="NZ_BNJK01000001.1"/>
</dbReference>
<dbReference type="Pfam" id="PF07992">
    <property type="entry name" value="Pyr_redox_2"/>
    <property type="match status" value="1"/>
</dbReference>
<feature type="domain" description="FAD/NAD(P)-binding" evidence="3">
    <location>
        <begin position="3"/>
        <end position="281"/>
    </location>
</feature>
<organism evidence="4 5">
    <name type="scientific">Reticulibacter mediterranei</name>
    <dbReference type="NCBI Taxonomy" id="2778369"/>
    <lineage>
        <taxon>Bacteria</taxon>
        <taxon>Bacillati</taxon>
        <taxon>Chloroflexota</taxon>
        <taxon>Ktedonobacteria</taxon>
        <taxon>Ktedonobacterales</taxon>
        <taxon>Reticulibacteraceae</taxon>
        <taxon>Reticulibacter</taxon>
    </lineage>
</organism>
<comment type="caution">
    <text evidence="4">The sequence shown here is derived from an EMBL/GenBank/DDBJ whole genome shotgun (WGS) entry which is preliminary data.</text>
</comment>